<evidence type="ECO:0000256" key="1">
    <source>
        <dbReference type="ARBA" id="ARBA00004608"/>
    </source>
</evidence>
<evidence type="ECO:0000256" key="2">
    <source>
        <dbReference type="ARBA" id="ARBA00006190"/>
    </source>
</evidence>
<dbReference type="PANTHER" id="PTHR22761">
    <property type="entry name" value="CHARGED MULTIVESICULAR BODY PROTEIN"/>
    <property type="match status" value="1"/>
</dbReference>
<evidence type="ECO:0000256" key="6">
    <source>
        <dbReference type="ARBA" id="ARBA00023136"/>
    </source>
</evidence>
<dbReference type="GeneID" id="141453450"/>
<keyword evidence="5" id="KW-0653">Protein transport</keyword>
<dbReference type="InParanoid" id="T1IEQ6"/>
<dbReference type="Gene3D" id="6.10.140.1230">
    <property type="match status" value="1"/>
</dbReference>
<sequence length="225" mass="25881">MGQSSRKHSKVTKRDIAILKIKCLRDAIKIFLHKAECIIRDEKEITKKLLESGQREKVKSLLRRKLILQNYLNRVDRQLENMETIIFRLESSLMEHKVIDAIRVGNAALKNANNVMNIKYIKRILLETSEGIKKQMEIDEQIAALQIPDSDIDLEHQLEIITKEIQNTSDLGEDNRSFLDIKLSFKEDPIETTKLAEIAGPSQQTVKQDEPNKKRGKLAILAVET</sequence>
<dbReference type="EnsemblMetazoa" id="RPRC014775-RA">
    <property type="protein sequence ID" value="RPRC014775-PA"/>
    <property type="gene ID" value="RPRC014775"/>
</dbReference>
<keyword evidence="8" id="KW-1185">Reference proteome</keyword>
<evidence type="ECO:0000256" key="5">
    <source>
        <dbReference type="ARBA" id="ARBA00022927"/>
    </source>
</evidence>
<dbReference type="InterPro" id="IPR005024">
    <property type="entry name" value="Snf7_fam"/>
</dbReference>
<accession>T1IEQ6</accession>
<dbReference type="RefSeq" id="XP_073982827.1">
    <property type="nucleotide sequence ID" value="XM_074126726.1"/>
</dbReference>
<evidence type="ECO:0000256" key="4">
    <source>
        <dbReference type="ARBA" id="ARBA00022753"/>
    </source>
</evidence>
<dbReference type="PANTHER" id="PTHR22761:SF5">
    <property type="entry name" value="CHARGED MULTIVESICULAR BODY PROTEIN 6"/>
    <property type="match status" value="1"/>
</dbReference>
<dbReference type="Pfam" id="PF03357">
    <property type="entry name" value="Snf7"/>
    <property type="match status" value="1"/>
</dbReference>
<dbReference type="OMA" id="METIIFR"/>
<evidence type="ECO:0000256" key="3">
    <source>
        <dbReference type="ARBA" id="ARBA00022448"/>
    </source>
</evidence>
<evidence type="ECO:0000313" key="7">
    <source>
        <dbReference type="EnsemblMetazoa" id="RPRC014775-PA"/>
    </source>
</evidence>
<protein>
    <submittedName>
        <fullName evidence="7">Uncharacterized protein</fullName>
    </submittedName>
</protein>
<dbReference type="GO" id="GO:0015031">
    <property type="term" value="P:protein transport"/>
    <property type="evidence" value="ECO:0007669"/>
    <property type="project" value="UniProtKB-KW"/>
</dbReference>
<dbReference type="VEuPathDB" id="VectorBase:RPRC014775"/>
<dbReference type="GO" id="GO:0032511">
    <property type="term" value="P:late endosome to vacuole transport via multivesicular body sorting pathway"/>
    <property type="evidence" value="ECO:0007669"/>
    <property type="project" value="TreeGrafter"/>
</dbReference>
<comment type="similarity">
    <text evidence="2">Belongs to the SNF7 family.</text>
</comment>
<dbReference type="eggNOG" id="KOG2910">
    <property type="taxonomic scope" value="Eukaryota"/>
</dbReference>
<reference evidence="7" key="1">
    <citation type="submission" date="2015-05" db="UniProtKB">
        <authorList>
            <consortium name="EnsemblMetazoa"/>
        </authorList>
    </citation>
    <scope>IDENTIFICATION</scope>
</reference>
<keyword evidence="4" id="KW-0967">Endosome</keyword>
<dbReference type="EMBL" id="ACPB03022131">
    <property type="status" value="NOT_ANNOTATED_CDS"/>
    <property type="molecule type" value="Genomic_DNA"/>
</dbReference>
<dbReference type="GO" id="GO:0005771">
    <property type="term" value="C:multivesicular body"/>
    <property type="evidence" value="ECO:0007669"/>
    <property type="project" value="TreeGrafter"/>
</dbReference>
<dbReference type="Proteomes" id="UP000015103">
    <property type="component" value="Unassembled WGS sequence"/>
</dbReference>
<comment type="subcellular location">
    <subcellularLocation>
        <location evidence="1">Endosome membrane</location>
    </subcellularLocation>
</comment>
<dbReference type="GO" id="GO:0000815">
    <property type="term" value="C:ESCRT III complex"/>
    <property type="evidence" value="ECO:0007669"/>
    <property type="project" value="TreeGrafter"/>
</dbReference>
<evidence type="ECO:0000313" key="8">
    <source>
        <dbReference type="Proteomes" id="UP000015103"/>
    </source>
</evidence>
<dbReference type="STRING" id="13249.T1IEQ6"/>
<dbReference type="GO" id="GO:0006900">
    <property type="term" value="P:vesicle budding from membrane"/>
    <property type="evidence" value="ECO:0007669"/>
    <property type="project" value="TreeGrafter"/>
</dbReference>
<keyword evidence="3" id="KW-0813">Transport</keyword>
<name>T1IEQ6_RHOPR</name>
<organism evidence="7 8">
    <name type="scientific">Rhodnius prolixus</name>
    <name type="common">Triatomid bug</name>
    <dbReference type="NCBI Taxonomy" id="13249"/>
    <lineage>
        <taxon>Eukaryota</taxon>
        <taxon>Metazoa</taxon>
        <taxon>Ecdysozoa</taxon>
        <taxon>Arthropoda</taxon>
        <taxon>Hexapoda</taxon>
        <taxon>Insecta</taxon>
        <taxon>Pterygota</taxon>
        <taxon>Neoptera</taxon>
        <taxon>Paraneoptera</taxon>
        <taxon>Hemiptera</taxon>
        <taxon>Heteroptera</taxon>
        <taxon>Panheteroptera</taxon>
        <taxon>Cimicomorpha</taxon>
        <taxon>Reduviidae</taxon>
        <taxon>Triatominae</taxon>
        <taxon>Rhodnius</taxon>
    </lineage>
</organism>
<dbReference type="AlphaFoldDB" id="T1IEQ6"/>
<keyword evidence="6" id="KW-0472">Membrane</keyword>
<dbReference type="HOGENOM" id="CLU_1231257_0_0_1"/>
<proteinExistence type="inferred from homology"/>